<evidence type="ECO:0000313" key="3">
    <source>
        <dbReference type="EMBL" id="BCE26763.1"/>
    </source>
</evidence>
<evidence type="ECO:0000313" key="2">
    <source>
        <dbReference type="EMBL" id="BCE17934.1"/>
    </source>
</evidence>
<reference evidence="8" key="7">
    <citation type="submission" date="2020-05" db="EMBL/GenBank/DDBJ databases">
        <title>Complete genome sequence of Bradyrhizobium diazoefficiens XF9 isolated from soybean nodule.</title>
        <authorList>
            <person name="Noda R."/>
            <person name="Kakizaki K."/>
            <person name="Minamisawa K."/>
        </authorList>
    </citation>
    <scope>NUCLEOTIDE SEQUENCE</scope>
    <source>
        <strain evidence="8">XF9</strain>
    </source>
</reference>
<reference evidence="2" key="1">
    <citation type="submission" date="2020-05" db="EMBL/GenBank/DDBJ databases">
        <title>Complete genome sequence of Bradyrhizobium diazoefficiens XF1 isolated from soybean nodule.</title>
        <authorList>
            <person name="Noda R."/>
            <person name="Kakizaki K."/>
            <person name="Minamisawa K."/>
        </authorList>
    </citation>
    <scope>NUCLEOTIDE SEQUENCE</scope>
    <source>
        <strain evidence="2">XF1</strain>
    </source>
</reference>
<evidence type="ECO:0000313" key="4">
    <source>
        <dbReference type="EMBL" id="BCE35503.1"/>
    </source>
</evidence>
<dbReference type="EMBL" id="AP023094">
    <property type="protein sequence ID" value="BCE44186.1"/>
    <property type="molecule type" value="Genomic_DNA"/>
</dbReference>
<dbReference type="EMBL" id="AP023091">
    <property type="protein sequence ID" value="BCE17934.1"/>
    <property type="molecule type" value="Genomic_DNA"/>
</dbReference>
<evidence type="ECO:0000313" key="8">
    <source>
        <dbReference type="EMBL" id="BCE79114.1"/>
    </source>
</evidence>
<reference evidence="3" key="2">
    <citation type="submission" date="2020-05" db="EMBL/GenBank/DDBJ databases">
        <title>Complete genome sequence of Bradyrhizobium diazoefficiens XF2 isolated from soybean nodule.</title>
        <authorList>
            <person name="Noda R."/>
            <person name="Kakizaki K."/>
            <person name="Minamisawa K."/>
        </authorList>
    </citation>
    <scope>NUCLEOTIDE SEQUENCE</scope>
    <source>
        <strain evidence="3">XF2</strain>
    </source>
</reference>
<evidence type="ECO:0000313" key="7">
    <source>
        <dbReference type="EMBL" id="BCE61734.1"/>
    </source>
</evidence>
<organism evidence="5">
    <name type="scientific">Bradyrhizobium diazoefficiens</name>
    <dbReference type="NCBI Taxonomy" id="1355477"/>
    <lineage>
        <taxon>Bacteria</taxon>
        <taxon>Pseudomonadati</taxon>
        <taxon>Pseudomonadota</taxon>
        <taxon>Alphaproteobacteria</taxon>
        <taxon>Hyphomicrobiales</taxon>
        <taxon>Nitrobacteraceae</taxon>
        <taxon>Bradyrhizobium</taxon>
    </lineage>
</organism>
<dbReference type="EMBL" id="AP023092">
    <property type="protein sequence ID" value="BCE26763.1"/>
    <property type="molecule type" value="Genomic_DNA"/>
</dbReference>
<reference evidence="5" key="4">
    <citation type="submission" date="2020-05" db="EMBL/GenBank/DDBJ databases">
        <title>Complete genome sequence of Bradyrhizobium diazoefficiens XF4 isolated from soybean nodule.</title>
        <authorList>
            <person name="Noda R."/>
            <person name="Kakizaki K."/>
            <person name="Minamisawa K."/>
        </authorList>
    </citation>
    <scope>NUCLEOTIDE SEQUENCE</scope>
    <source>
        <strain evidence="5">XF4</strain>
    </source>
</reference>
<feature type="region of interest" description="Disordered" evidence="1">
    <location>
        <begin position="1"/>
        <end position="95"/>
    </location>
</feature>
<reference evidence="7" key="6">
    <citation type="submission" date="2020-05" db="EMBL/GenBank/DDBJ databases">
        <title>Complete genome sequence of Bradyrhizobium diazoefficiens XF6 isolated from soybean nodule.</title>
        <authorList>
            <person name="Noda R."/>
            <person name="Kakizaki K."/>
            <person name="Minamisawa K."/>
        </authorList>
    </citation>
    <scope>NUCLEOTIDE SEQUENCE</scope>
    <source>
        <strain evidence="7">XF6</strain>
    </source>
</reference>
<reference evidence="4" key="3">
    <citation type="submission" date="2020-05" db="EMBL/GenBank/DDBJ databases">
        <title>Complete genome sequence of Bradyrhizobium diazoefficiens XF3 isolated from soybean nodule.</title>
        <authorList>
            <person name="Noda R."/>
            <person name="Kakizaki K."/>
            <person name="Minamisawa K."/>
        </authorList>
    </citation>
    <scope>NUCLEOTIDE SEQUENCE</scope>
    <source>
        <strain evidence="4">XF3</strain>
    </source>
</reference>
<gene>
    <name evidence="2" type="ORF">XF1B_06150</name>
    <name evidence="3" type="ORF">XF2B_05320</name>
    <name evidence="4" type="ORF">XF3B_05340</name>
    <name evidence="5" type="ORF">XF4B_05350</name>
    <name evidence="6" type="ORF">XF5B_05310</name>
    <name evidence="7" type="ORF">XF6B_05330</name>
    <name evidence="8" type="ORF">XF9B_05350</name>
</gene>
<name>A0A809YU52_9BRAD</name>
<feature type="compositionally biased region" description="Basic and acidic residues" evidence="1">
    <location>
        <begin position="53"/>
        <end position="66"/>
    </location>
</feature>
<dbReference type="AlphaFoldDB" id="A0A809YU52"/>
<evidence type="ECO:0000313" key="6">
    <source>
        <dbReference type="EMBL" id="BCE53019.1"/>
    </source>
</evidence>
<dbReference type="EMBL" id="AP023096">
    <property type="protein sequence ID" value="BCE61734.1"/>
    <property type="molecule type" value="Genomic_DNA"/>
</dbReference>
<protein>
    <submittedName>
        <fullName evidence="5">Uncharacterized protein</fullName>
    </submittedName>
</protein>
<evidence type="ECO:0000256" key="1">
    <source>
        <dbReference type="SAM" id="MobiDB-lite"/>
    </source>
</evidence>
<sequence>MQPPSPGLCSALRHRQEPRAGPGGRRPGAAQPEFRQQARRRAAFHPEVLASVPHRDVRAAASERRRVPALPSEPGSPRRARASMQDPDVRMAASRCRRVPAWSLERA</sequence>
<proteinExistence type="predicted"/>
<dbReference type="EMBL" id="AP023095">
    <property type="protein sequence ID" value="BCE53019.1"/>
    <property type="molecule type" value="Genomic_DNA"/>
</dbReference>
<dbReference type="EMBL" id="AP023093">
    <property type="protein sequence ID" value="BCE35503.1"/>
    <property type="molecule type" value="Genomic_DNA"/>
</dbReference>
<accession>A0A809YU52</accession>
<reference evidence="6" key="5">
    <citation type="submission" date="2020-05" db="EMBL/GenBank/DDBJ databases">
        <title>Complete genome sequence of Bradyrhizobium diazoefficiens XF5 isolated from soybean nodule.</title>
        <authorList>
            <person name="Noda R."/>
            <person name="Kakizaki K."/>
            <person name="Minamisawa K."/>
        </authorList>
    </citation>
    <scope>NUCLEOTIDE SEQUENCE</scope>
    <source>
        <strain evidence="6">XF5</strain>
    </source>
</reference>
<dbReference type="EMBL" id="AP023098">
    <property type="protein sequence ID" value="BCE79114.1"/>
    <property type="molecule type" value="Genomic_DNA"/>
</dbReference>
<evidence type="ECO:0000313" key="5">
    <source>
        <dbReference type="EMBL" id="BCE44186.1"/>
    </source>
</evidence>